<dbReference type="InterPro" id="IPR055011">
    <property type="entry name" value="Tag1_C"/>
</dbReference>
<dbReference type="Pfam" id="PF26150">
    <property type="entry name" value="LEA-2_4"/>
    <property type="match status" value="1"/>
</dbReference>
<dbReference type="PANTHER" id="PTHR35895">
    <property type="entry name" value="CHROMOSOME 16, WHOLE GENOME SHOTGUN SEQUENCE"/>
    <property type="match status" value="1"/>
</dbReference>
<gene>
    <name evidence="6" type="ORF">P168DRAFT_306372</name>
</gene>
<organism evidence="6 7">
    <name type="scientific">Aspergillus campestris (strain IBT 28561)</name>
    <dbReference type="NCBI Taxonomy" id="1392248"/>
    <lineage>
        <taxon>Eukaryota</taxon>
        <taxon>Fungi</taxon>
        <taxon>Dikarya</taxon>
        <taxon>Ascomycota</taxon>
        <taxon>Pezizomycotina</taxon>
        <taxon>Eurotiomycetes</taxon>
        <taxon>Eurotiomycetidae</taxon>
        <taxon>Eurotiales</taxon>
        <taxon>Aspergillaceae</taxon>
        <taxon>Aspergillus</taxon>
        <taxon>Aspergillus subgen. Circumdati</taxon>
    </lineage>
</organism>
<comment type="caution">
    <text evidence="6">The sequence shown here is derived from an EMBL/GenBank/DDBJ whole genome shotgun (WGS) entry which is preliminary data.</text>
</comment>
<proteinExistence type="predicted"/>
<evidence type="ECO:0000259" key="4">
    <source>
        <dbReference type="Pfam" id="PF26150"/>
    </source>
</evidence>
<dbReference type="PANTHER" id="PTHR35895:SF3">
    <property type="entry name" value="PRE-RRNA PROCESSING PROTEIN"/>
    <property type="match status" value="1"/>
</dbReference>
<dbReference type="RefSeq" id="XP_024690785.1">
    <property type="nucleotide sequence ID" value="XM_024839019.1"/>
</dbReference>
<evidence type="ECO:0000259" key="3">
    <source>
        <dbReference type="Pfam" id="PF22786"/>
    </source>
</evidence>
<accession>A0A2I1CX54</accession>
<evidence type="ECO:0008006" key="8">
    <source>
        <dbReference type="Google" id="ProtNLM"/>
    </source>
</evidence>
<dbReference type="GO" id="GO:0000329">
    <property type="term" value="C:fungal-type vacuole membrane"/>
    <property type="evidence" value="ECO:0007669"/>
    <property type="project" value="InterPro"/>
</dbReference>
<dbReference type="Pfam" id="PF22786">
    <property type="entry name" value="Tag1_C"/>
    <property type="match status" value="1"/>
</dbReference>
<keyword evidence="2" id="KW-0812">Transmembrane</keyword>
<dbReference type="Proteomes" id="UP000234254">
    <property type="component" value="Unassembled WGS sequence"/>
</dbReference>
<dbReference type="AlphaFoldDB" id="A0A2I1CX54"/>
<keyword evidence="2" id="KW-1133">Transmembrane helix</keyword>
<dbReference type="EMBL" id="MSFM01000010">
    <property type="protein sequence ID" value="PKY02191.1"/>
    <property type="molecule type" value="Genomic_DNA"/>
</dbReference>
<dbReference type="Pfam" id="PF26174">
    <property type="entry name" value="LEA-2_1"/>
    <property type="match status" value="1"/>
</dbReference>
<evidence type="ECO:0000256" key="2">
    <source>
        <dbReference type="SAM" id="Phobius"/>
    </source>
</evidence>
<evidence type="ECO:0000313" key="7">
    <source>
        <dbReference type="Proteomes" id="UP000234254"/>
    </source>
</evidence>
<dbReference type="InterPro" id="IPR059065">
    <property type="entry name" value="Ig_Tag1-like_4th"/>
</dbReference>
<dbReference type="InterPro" id="IPR059066">
    <property type="entry name" value="Ig_Tag1-like_5th"/>
</dbReference>
<keyword evidence="2" id="KW-0472">Membrane</keyword>
<feature type="domain" description="Tag1 C-terminal" evidence="3">
    <location>
        <begin position="479"/>
        <end position="591"/>
    </location>
</feature>
<dbReference type="InterPro" id="IPR046368">
    <property type="entry name" value="Tag1"/>
</dbReference>
<sequence>MAGEESQPLLNDQPPTSPRQSQSPGKQRLLSADSDSPFRLTSESTPLLVRRDDDLTVYGTAESGSPSPSVQEDDSSDGDLKSRRTIWWPALCISLTLTAVVGILVFAFVAPAVVREYADKAAVFTPRNISVETATAEGFQTRIEGDVVFDATRVEKRSVRTLGRLVTWIGREVEADPSDAEVYLPEYGNILVGTASLPSIKLNVRNGHVNRVDFLAELVAGDIQGIRAVGMDWLEGRLGRLSIKGKTQLHMKSGIWRLGEHLLAKSIVLEEKDFPSIPNIDILKFNVHDGAEELPGVARTMEVDVSIAAEIASPFTLRIPPLGFEVLVPNCSPDDPYLSLASVTTGEFPINPGHTTFVDVNGVIRGLSDELVKTCPGEQSSPLDLLVRSYMNGLQTTVYVRGAEEPTRGTPDWVVDIMKSVTVPMSFMGHALDNLVRNFTMSDVHFTMPDPFAEPDSPESQPAISALVKVLVGVPKEIDLHVDVPRVRATADVFYHGDKLGVLKLPEWQPANSTTVPDVDGSPALFVEFAMKNAPLEVTDGDVLTDVIQALLFEGKSVQLHVAAMVDAEIATGLGKFAIRGIPADGEVPVKRKSPAVDGAIALAGGSIDHLKPRVDALQLGPTTESSLVLQTRINVTNPTPYAASVPLADFIVLYNATSVAHLVARDLSIVPGQNSGLSIDLEWRPLDLDGSRGVSAGRELLSRYISGSNTSVTVQCHEQTIPGLPHLGKALSRLSFETLIPKLPVRRTPGHDSDDDNMRFIQDATFHLLSSTAEFTLSSPFPNTTFEITSIDAKALYPKNEVVGRIDYASPFPVPPGVSKSPRLPVELDVGGIGYDGLKKALGGSLRLDAVASVGVRIHEFRETVVYRGKGISSNVRL</sequence>
<dbReference type="GeneID" id="36546543"/>
<feature type="domain" description="Tag1-like fifth Ig-like" evidence="5">
    <location>
        <begin position="755"/>
        <end position="866"/>
    </location>
</feature>
<protein>
    <recommendedName>
        <fullName evidence="8">Pre-rRNA processing protein</fullName>
    </recommendedName>
</protein>
<dbReference type="VEuPathDB" id="FungiDB:P168DRAFT_306372"/>
<feature type="transmembrane region" description="Helical" evidence="2">
    <location>
        <begin position="86"/>
        <end position="110"/>
    </location>
</feature>
<evidence type="ECO:0000256" key="1">
    <source>
        <dbReference type="SAM" id="MobiDB-lite"/>
    </source>
</evidence>
<feature type="region of interest" description="Disordered" evidence="1">
    <location>
        <begin position="1"/>
        <end position="79"/>
    </location>
</feature>
<dbReference type="OrthoDB" id="5596576at2759"/>
<reference evidence="6" key="1">
    <citation type="submission" date="2016-12" db="EMBL/GenBank/DDBJ databases">
        <title>The genomes of Aspergillus section Nigri reveals drivers in fungal speciation.</title>
        <authorList>
            <consortium name="DOE Joint Genome Institute"/>
            <person name="Vesth T.C."/>
            <person name="Nybo J."/>
            <person name="Theobald S."/>
            <person name="Brandl J."/>
            <person name="Frisvad J.C."/>
            <person name="Nielsen K.F."/>
            <person name="Lyhne E.K."/>
            <person name="Kogle M.E."/>
            <person name="Kuo A."/>
            <person name="Riley R."/>
            <person name="Clum A."/>
            <person name="Nolan M."/>
            <person name="Lipzen A."/>
            <person name="Salamov A."/>
            <person name="Henrissat B."/>
            <person name="Wiebenga A."/>
            <person name="De vries R.P."/>
            <person name="Grigoriev I.V."/>
            <person name="Mortensen U.H."/>
            <person name="Andersen M.R."/>
            <person name="Baker S.E."/>
        </authorList>
    </citation>
    <scope>NUCLEOTIDE SEQUENCE</scope>
    <source>
        <strain evidence="6">IBT 28561</strain>
    </source>
</reference>
<evidence type="ECO:0000259" key="5">
    <source>
        <dbReference type="Pfam" id="PF26153"/>
    </source>
</evidence>
<evidence type="ECO:0000313" key="6">
    <source>
        <dbReference type="EMBL" id="PKY02191.1"/>
    </source>
</evidence>
<dbReference type="Pfam" id="PF26153">
    <property type="entry name" value="LEA-2L_5"/>
    <property type="match status" value="1"/>
</dbReference>
<name>A0A2I1CX54_ASPC2</name>
<feature type="domain" description="Tag1-like fourth Ig-like" evidence="4">
    <location>
        <begin position="612"/>
        <end position="728"/>
    </location>
</feature>
<keyword evidence="7" id="KW-1185">Reference proteome</keyword>